<name>A0ACC2HP03_9PLEO</name>
<accession>A0ACC2HP03</accession>
<evidence type="ECO:0000313" key="1">
    <source>
        <dbReference type="EMBL" id="KAJ8104781.1"/>
    </source>
</evidence>
<reference evidence="1" key="1">
    <citation type="submission" date="2022-11" db="EMBL/GenBank/DDBJ databases">
        <title>Genome Sequence of Boeremia exigua.</title>
        <authorList>
            <person name="Buettner E."/>
        </authorList>
    </citation>
    <scope>NUCLEOTIDE SEQUENCE</scope>
    <source>
        <strain evidence="1">CU02</strain>
    </source>
</reference>
<organism evidence="1 2">
    <name type="scientific">Boeremia exigua</name>
    <dbReference type="NCBI Taxonomy" id="749465"/>
    <lineage>
        <taxon>Eukaryota</taxon>
        <taxon>Fungi</taxon>
        <taxon>Dikarya</taxon>
        <taxon>Ascomycota</taxon>
        <taxon>Pezizomycotina</taxon>
        <taxon>Dothideomycetes</taxon>
        <taxon>Pleosporomycetidae</taxon>
        <taxon>Pleosporales</taxon>
        <taxon>Pleosporineae</taxon>
        <taxon>Didymellaceae</taxon>
        <taxon>Boeremia</taxon>
    </lineage>
</organism>
<gene>
    <name evidence="1" type="ORF">OPT61_g10571</name>
</gene>
<dbReference type="Proteomes" id="UP001153331">
    <property type="component" value="Unassembled WGS sequence"/>
</dbReference>
<proteinExistence type="predicted"/>
<keyword evidence="2" id="KW-1185">Reference proteome</keyword>
<protein>
    <submittedName>
        <fullName evidence="1">Uncharacterized protein</fullName>
    </submittedName>
</protein>
<comment type="caution">
    <text evidence="1">The sequence shown here is derived from an EMBL/GenBank/DDBJ whole genome shotgun (WGS) entry which is preliminary data.</text>
</comment>
<dbReference type="EMBL" id="JAPHNI010001811">
    <property type="protein sequence ID" value="KAJ8104781.1"/>
    <property type="molecule type" value="Genomic_DNA"/>
</dbReference>
<evidence type="ECO:0000313" key="2">
    <source>
        <dbReference type="Proteomes" id="UP001153331"/>
    </source>
</evidence>
<sequence>MIQPHLRHAPTLLTTTARALTGPPPLQRNLALPRPLSQTQGLDAVLPTRPTTFPATQILQQLLAAVHQQAQIALVVLVALAAGGEEVGDGVDLGG</sequence>